<evidence type="ECO:0000313" key="2">
    <source>
        <dbReference type="Proteomes" id="UP000663760"/>
    </source>
</evidence>
<reference evidence="1" key="1">
    <citation type="submission" date="2020-02" db="EMBL/GenBank/DDBJ databases">
        <authorList>
            <person name="Scholz U."/>
            <person name="Mascher M."/>
            <person name="Fiebig A."/>
        </authorList>
    </citation>
    <scope>NUCLEOTIDE SEQUENCE</scope>
</reference>
<keyword evidence="2" id="KW-1185">Reference proteome</keyword>
<name>A0A7I8K2L1_SPIIN</name>
<dbReference type="PANTHER" id="PTHR35114">
    <property type="entry name" value="CYTOCHROME OXIDASE COMPLEX ASSEMBLY PROTEIN"/>
    <property type="match status" value="1"/>
</dbReference>
<dbReference type="AlphaFoldDB" id="A0A7I8K2L1"/>
<dbReference type="EMBL" id="LR746265">
    <property type="protein sequence ID" value="CAA7390652.1"/>
    <property type="molecule type" value="Genomic_DNA"/>
</dbReference>
<dbReference type="PANTHER" id="PTHR35114:SF1">
    <property type="entry name" value="CYTOCHROME OXIDASE COMPLEX ASSEMBLY PROTEIN"/>
    <property type="match status" value="1"/>
</dbReference>
<dbReference type="Proteomes" id="UP000663760">
    <property type="component" value="Chromosome 2"/>
</dbReference>
<proteinExistence type="predicted"/>
<accession>A0A7I8K2L1</accession>
<gene>
    <name evidence="1" type="ORF">SI8410_02002106</name>
</gene>
<evidence type="ECO:0000313" key="1">
    <source>
        <dbReference type="EMBL" id="CAA7390652.1"/>
    </source>
</evidence>
<organism evidence="1 2">
    <name type="scientific">Spirodela intermedia</name>
    <name type="common">Intermediate duckweed</name>
    <dbReference type="NCBI Taxonomy" id="51605"/>
    <lineage>
        <taxon>Eukaryota</taxon>
        <taxon>Viridiplantae</taxon>
        <taxon>Streptophyta</taxon>
        <taxon>Embryophyta</taxon>
        <taxon>Tracheophyta</taxon>
        <taxon>Spermatophyta</taxon>
        <taxon>Magnoliopsida</taxon>
        <taxon>Liliopsida</taxon>
        <taxon>Araceae</taxon>
        <taxon>Lemnoideae</taxon>
        <taxon>Spirodela</taxon>
    </lineage>
</organism>
<protein>
    <submittedName>
        <fullName evidence="1">Uncharacterized protein</fullName>
    </submittedName>
</protein>
<dbReference type="OrthoDB" id="535599at2759"/>
<sequence length="165" mass="17119">MLGGRCSLPRLLCRPYHRSCAPHLPPPPSSSFSSSLGSRSPRFVSSSAIPDAAASKSAGGSSGVKKTALGRRVVHVVLLSLTGGFALSALNDLAIFHGCSRKAIEKASQNQEFTDALGEPIVRGPWHAASLAVGRRRETVSCKFPVSGSKGNAILKIKAVSTGAL</sequence>